<feature type="transmembrane region" description="Helical" evidence="8">
    <location>
        <begin position="651"/>
        <end position="671"/>
    </location>
</feature>
<keyword evidence="4" id="KW-0732">Signal</keyword>
<comment type="similarity">
    <text evidence="2">Belongs to the EMP24/GP25L family.</text>
</comment>
<keyword evidence="5 8" id="KW-1133">Transmembrane helix</keyword>
<reference evidence="10 11" key="1">
    <citation type="submission" date="2015-05" db="EMBL/GenBank/DDBJ databases">
        <title>Distinctive expansion of gene families associated with plant cell wall degradation and secondary metabolism in the genomes of grapevine trunk pathogens.</title>
        <authorList>
            <person name="Lawrence D.P."/>
            <person name="Travadon R."/>
            <person name="Rolshausen P.E."/>
            <person name="Baumgartner K."/>
        </authorList>
    </citation>
    <scope>NUCLEOTIDE SEQUENCE [LARGE SCALE GENOMIC DNA]</scope>
    <source>
        <strain evidence="10">UCRPC4</strain>
    </source>
</reference>
<evidence type="ECO:0000256" key="2">
    <source>
        <dbReference type="ARBA" id="ARBA00007104"/>
    </source>
</evidence>
<dbReference type="GO" id="GO:0012505">
    <property type="term" value="C:endomembrane system"/>
    <property type="evidence" value="ECO:0007669"/>
    <property type="project" value="UniProtKB-SubCell"/>
</dbReference>
<evidence type="ECO:0000256" key="1">
    <source>
        <dbReference type="ARBA" id="ARBA00004479"/>
    </source>
</evidence>
<gene>
    <name evidence="10" type="ORF">UCRPC4_g02679</name>
</gene>
<evidence type="ECO:0000256" key="8">
    <source>
        <dbReference type="SAM" id="Phobius"/>
    </source>
</evidence>
<name>A0A0G2EP50_PHACM</name>
<dbReference type="InterPro" id="IPR015720">
    <property type="entry name" value="Emp24-like"/>
</dbReference>
<comment type="caution">
    <text evidence="10">The sequence shown here is derived from an EMBL/GenBank/DDBJ whole genome shotgun (WGS) entry which is preliminary data.</text>
</comment>
<dbReference type="PROSITE" id="PS50866">
    <property type="entry name" value="GOLD"/>
    <property type="match status" value="1"/>
</dbReference>
<evidence type="ECO:0000256" key="7">
    <source>
        <dbReference type="ARBA" id="ARBA00037847"/>
    </source>
</evidence>
<sequence>MNLQLKADAIIHLSCEGAVTNILEDGKPYIERLRSIWIPRSLPFFINFTFLDHGLGIIYGQDFLRQMSHIGKALAKDILWKQLGLIATLCTQKTTGILSQANGSTICLHVACQSQSDVVDAAVEMKSAGYVPMQLSVPEGVPEAKVSTIYFTICMKRCTTKSVVDDLKAAIVPYSREKGCQISSSLRPSMKKDGVYTSHRSNSANERTKHVINTETSNPKKLSDAIIALVDAVLRHFISTKPSGIPRCVRKDEDGITTKLSAIAPAIFCPAYPRYLESRLPLMPVLAKSLASIMSLSESPVLQNRLAGISEGEYQEFEDTNDSNPRDSRQKYRRFLKRVLFKDIWKYTARSLQHPAEARELGRIPHITGKCQLNNRDGESTSSADEDVDMLQGVEEAGFYQSSYASEAMLGHSGYSFVYDEIPGESDHWVCDTGMGELLSELLSDADLGNHELPDDSSMLDTRDSPREAFAIYDTFIIMLSSLFPTILVALLSIHSSLAHNIQLKAHEKECFHEQLHRDDKMTVTFQVGDREFGGAGNLDIDFFIRLPSGAYETNEKTVSSGDYSFTALQDGKYTYCFSNEKWSANSKEVSFNVHGVVYVSESEASQDPLEREVKQLSELLDQVKDEQGYIVVRERTHRNTAESTNARVKWWSIFQLGVLIGEGIFQVWWLKRFFEVKRVV</sequence>
<dbReference type="SUPFAM" id="SSF101576">
    <property type="entry name" value="Supernatant protein factor (SPF), C-terminal domain"/>
    <property type="match status" value="1"/>
</dbReference>
<protein>
    <submittedName>
        <fullName evidence="10">Putative transmembrane emp24 domain containing protein 2</fullName>
    </submittedName>
</protein>
<keyword evidence="3 8" id="KW-0812">Transmembrane</keyword>
<keyword evidence="11" id="KW-1185">Reference proteome</keyword>
<feature type="domain" description="GOLD" evidence="9">
    <location>
        <begin position="509"/>
        <end position="596"/>
    </location>
</feature>
<dbReference type="GO" id="GO:0016020">
    <property type="term" value="C:membrane"/>
    <property type="evidence" value="ECO:0007669"/>
    <property type="project" value="UniProtKB-SubCell"/>
</dbReference>
<evidence type="ECO:0000256" key="3">
    <source>
        <dbReference type="ARBA" id="ARBA00022692"/>
    </source>
</evidence>
<dbReference type="EMBL" id="LCWF01000064">
    <property type="protein sequence ID" value="KKY23866.1"/>
    <property type="molecule type" value="Genomic_DNA"/>
</dbReference>
<evidence type="ECO:0000256" key="5">
    <source>
        <dbReference type="ARBA" id="ARBA00022989"/>
    </source>
</evidence>
<accession>A0A0G2EP50</accession>
<dbReference type="Proteomes" id="UP000053317">
    <property type="component" value="Unassembled WGS sequence"/>
</dbReference>
<evidence type="ECO:0000256" key="6">
    <source>
        <dbReference type="ARBA" id="ARBA00023136"/>
    </source>
</evidence>
<reference evidence="10 11" key="2">
    <citation type="submission" date="2015-05" db="EMBL/GenBank/DDBJ databases">
        <authorList>
            <person name="Morales-Cruz A."/>
            <person name="Amrine K.C."/>
            <person name="Cantu D."/>
        </authorList>
    </citation>
    <scope>NUCLEOTIDE SEQUENCE [LARGE SCALE GENOMIC DNA]</scope>
    <source>
        <strain evidence="10">UCRPC4</strain>
    </source>
</reference>
<proteinExistence type="inferred from homology"/>
<evidence type="ECO:0000256" key="4">
    <source>
        <dbReference type="ARBA" id="ARBA00022729"/>
    </source>
</evidence>
<dbReference type="Pfam" id="PF01105">
    <property type="entry name" value="EMP24_GP25L"/>
    <property type="match status" value="1"/>
</dbReference>
<evidence type="ECO:0000313" key="11">
    <source>
        <dbReference type="Proteomes" id="UP000053317"/>
    </source>
</evidence>
<evidence type="ECO:0000313" key="10">
    <source>
        <dbReference type="EMBL" id="KKY23866.1"/>
    </source>
</evidence>
<dbReference type="InterPro" id="IPR036598">
    <property type="entry name" value="GOLD_dom_sf"/>
</dbReference>
<dbReference type="SMART" id="SM01190">
    <property type="entry name" value="EMP24_GP25L"/>
    <property type="match status" value="1"/>
</dbReference>
<organism evidence="10 11">
    <name type="scientific">Phaeomoniella chlamydospora</name>
    <name type="common">Phaeoacremonium chlamydosporum</name>
    <dbReference type="NCBI Taxonomy" id="158046"/>
    <lineage>
        <taxon>Eukaryota</taxon>
        <taxon>Fungi</taxon>
        <taxon>Dikarya</taxon>
        <taxon>Ascomycota</taxon>
        <taxon>Pezizomycotina</taxon>
        <taxon>Eurotiomycetes</taxon>
        <taxon>Chaetothyriomycetidae</taxon>
        <taxon>Phaeomoniellales</taxon>
        <taxon>Phaeomoniellaceae</taxon>
        <taxon>Phaeomoniella</taxon>
    </lineage>
</organism>
<dbReference type="PANTHER" id="PTHR22811">
    <property type="entry name" value="TRANSMEMBRANE EMP24 DOMAIN-CONTAINING PROTEIN"/>
    <property type="match status" value="1"/>
</dbReference>
<evidence type="ECO:0000259" key="9">
    <source>
        <dbReference type="PROSITE" id="PS50866"/>
    </source>
</evidence>
<dbReference type="InterPro" id="IPR009038">
    <property type="entry name" value="GOLD_dom"/>
</dbReference>
<dbReference type="AlphaFoldDB" id="A0A0G2EP50"/>
<keyword evidence="6 8" id="KW-0472">Membrane</keyword>
<comment type="subcellular location">
    <subcellularLocation>
        <location evidence="7">Endomembrane system</location>
        <topology evidence="7">Single-pass membrane protein</topology>
    </subcellularLocation>
    <subcellularLocation>
        <location evidence="1">Membrane</location>
        <topology evidence="1">Single-pass type I membrane protein</topology>
    </subcellularLocation>
</comment>
<dbReference type="OrthoDB" id="62956at2759"/>
<feature type="transmembrane region" description="Helical" evidence="8">
    <location>
        <begin position="470"/>
        <end position="494"/>
    </location>
</feature>